<feature type="domain" description="Integrase catalytic" evidence="5">
    <location>
        <begin position="1017"/>
        <end position="1186"/>
    </location>
</feature>
<keyword evidence="1" id="KW-0863">Zinc-finger</keyword>
<dbReference type="CDD" id="cd05481">
    <property type="entry name" value="retropepsin_like_LTR_1"/>
    <property type="match status" value="1"/>
</dbReference>
<dbReference type="InterPro" id="IPR043502">
    <property type="entry name" value="DNA/RNA_pol_sf"/>
</dbReference>
<dbReference type="Pfam" id="PF17921">
    <property type="entry name" value="Integrase_H2C2"/>
    <property type="match status" value="1"/>
</dbReference>
<keyword evidence="1" id="KW-0862">Zinc</keyword>
<dbReference type="SUPFAM" id="SSF53098">
    <property type="entry name" value="Ribonuclease H-like"/>
    <property type="match status" value="1"/>
</dbReference>
<dbReference type="EMBL" id="KF319019">
    <property type="protein sequence ID" value="AIE48224.1"/>
    <property type="molecule type" value="Genomic_DNA"/>
</dbReference>
<dbReference type="PROSITE" id="PS50994">
    <property type="entry name" value="INTEGRASE"/>
    <property type="match status" value="1"/>
</dbReference>
<dbReference type="RefSeq" id="XP_052771098.1">
    <property type="nucleotide sequence ID" value="XM_052915138.1"/>
</dbReference>
<dbReference type="OMA" id="RWKRMPF"/>
<name>A0A075EIL5_MYAAR</name>
<dbReference type="PROSITE" id="PS50158">
    <property type="entry name" value="ZF_CCHC"/>
    <property type="match status" value="1"/>
</dbReference>
<dbReference type="Gene3D" id="2.40.70.10">
    <property type="entry name" value="Acid Proteases"/>
    <property type="match status" value="1"/>
</dbReference>
<dbReference type="SUPFAM" id="SSF50630">
    <property type="entry name" value="Acid proteases"/>
    <property type="match status" value="1"/>
</dbReference>
<dbReference type="InterPro" id="IPR000477">
    <property type="entry name" value="RT_dom"/>
</dbReference>
<evidence type="ECO:0000259" key="3">
    <source>
        <dbReference type="PROSITE" id="PS50158"/>
    </source>
</evidence>
<dbReference type="GO" id="GO:0003676">
    <property type="term" value="F:nucleic acid binding"/>
    <property type="evidence" value="ECO:0007669"/>
    <property type="project" value="InterPro"/>
</dbReference>
<dbReference type="Gene3D" id="3.10.10.10">
    <property type="entry name" value="HIV Type 1 Reverse Transcriptase, subunit A, domain 1"/>
    <property type="match status" value="1"/>
</dbReference>
<dbReference type="FunFam" id="3.10.10.10:FF:000003">
    <property type="entry name" value="Retrovirus-related Pol polyprotein from transposon 297-like Protein"/>
    <property type="match status" value="1"/>
</dbReference>
<dbReference type="InterPro" id="IPR021109">
    <property type="entry name" value="Peptidase_aspartic_dom_sf"/>
</dbReference>
<dbReference type="FunFam" id="1.10.340.70:FF:000003">
    <property type="entry name" value="Protein CBG25708"/>
    <property type="match status" value="1"/>
</dbReference>
<accession>A0A075EIL5</accession>
<evidence type="ECO:0000259" key="5">
    <source>
        <dbReference type="PROSITE" id="PS50994"/>
    </source>
</evidence>
<dbReference type="CDD" id="cd09274">
    <property type="entry name" value="RNase_HI_RT_Ty3"/>
    <property type="match status" value="1"/>
</dbReference>
<feature type="domain" description="Reverse transcriptase" evidence="4">
    <location>
        <begin position="460"/>
        <end position="643"/>
    </location>
</feature>
<dbReference type="PANTHER" id="PTHR37984:SF8">
    <property type="entry name" value="CCHC-TYPE DOMAIN-CONTAINING PROTEIN"/>
    <property type="match status" value="1"/>
</dbReference>
<evidence type="ECO:0000259" key="4">
    <source>
        <dbReference type="PROSITE" id="PS50878"/>
    </source>
</evidence>
<sequence>MAVPSMIPFPPKLDMEGNISDNWKKFKRTWNNYEIAAGLAEKDEKLRTATLLTCIGPEAMDVFDGFHFAEEKEKTEIKTVIEKFETFCIGKTNVTYERYNFNMCTQTQDETFDTYVSRLRKLVKTCEYANLTESLITDRIVIGIRENSVRKRLLQEDKLTLDKCIDICRAAESTQAKVKSMSGASGTTEEVQYVKQKQTYRPKTKNPTPNINKCKYCGKFCTKGKCPAFGKKCMKCGKYNHFASECQQIEQKPRSHRQRHVRQFDVDDSSESENDFEIMTFSNGTRSKVFASMLVVNVQKTVKFQLDSGATANLIPKTYVPEELIELKANTLRMYDRSEMKTYGTCKLTLKNPKTYDRYTVEFIVVDDEFAPLLGLAAIQRMKLVKIQYENICHVEKENELHMQEIQNNYSDVFQGEGTFEEELHLEIDDSVTPVKMPVRRVPLGLKEKLKCELQRMEKANIITKVETPTDWVSSLVVVKKPSGKLRICIDPKPLNKALKRSHYPLPIIEDLLPELSEAKVFSKCDVKNAFWHVKLDEESSYLTTFETPFGRYRWNKMPFGISPAPEYFQQFLEKNLEGLDGVKPIADDILIYGKGETFQDAVKDHDRKLEKLLKRCKERNIKLNKDKFELHKTEMPFIGHLLTENGVKPDSAKVEAIMKMQKPSDKKAVQRLLGVVNYLTKFLGNLSDICEPIRTLTHKDAIWNWTHEHDEAFKNIKTAVCNVPVLRYFDSRLNTVLQCDASETGLGATLMQEGQPVAYASRALTSTEQNYAQIEKELLAVVFGFEKFHQFTYGRRVVVESDHKPLETISKKALHKAPKRLQRMLLRLQLYDFEIIYKKGKDMHIADTLSRAYLQNSCESTSLGEVRSVQSEFEKEVETVCLTDFLAVTPSRQEKIRAATQLDPTLAIVIEQIKCGWISKETPPEAKPYFNIRDELSVENNIIFRGERCVIPRCMRRDILDQIHTHIGVEGCLNRARQCVFWPNMTSEIKDFIGKCEACQSFARKQCKEPLLNHDVPDRPWAKVGTDIFTLDDNNYLVTVDYFSNFFEIDKLEDMTSRCVIGKLKQHFARHGIPNQLVSDNAQTFKSEKFKQFTLQWDFEHVTSSARYPQSNGKAESAVKRAKSLIKKCKHSHTDPMLALLNLRNTPLQSTGYSPAEQSMNRQTRTLLPTKESLLRPKTLINVKTNLDKSKAKQSFYYDRSAKPLPRLDMGTTVRIKPENSRDKWEKGLIVNSPKRRSYDVMTENGTTINRNRRHLRQSREKFTRADNDPSDQPSGPVQTDPIPDLQTDVEANRSNTTAAEPGTSDHCGFPNEAKQTSSGRTVKVPLRFKDYVK</sequence>
<dbReference type="FunFam" id="3.30.70.270:FF:000026">
    <property type="entry name" value="Transposon Ty3-G Gag-Pol polyprotein"/>
    <property type="match status" value="1"/>
</dbReference>
<dbReference type="Gene3D" id="3.30.70.270">
    <property type="match status" value="2"/>
</dbReference>
<protein>
    <submittedName>
        <fullName evidence="6">GagPol</fullName>
    </submittedName>
</protein>
<dbReference type="KEGG" id="maea:128210787"/>
<dbReference type="InterPro" id="IPR050951">
    <property type="entry name" value="Retrovirus_Pol_polyprotein"/>
</dbReference>
<dbReference type="PANTHER" id="PTHR37984">
    <property type="entry name" value="PROTEIN CBG26694"/>
    <property type="match status" value="1"/>
</dbReference>
<reference evidence="6" key="1">
    <citation type="journal article" date="2014" name="Proc. Natl. Acad. Sci. U.S.A.">
        <title>Activation of transcription and retrotransposition of a novel retroelement, Steamer, in neoplastic hemocytes of the mollusk Mya arenaria.</title>
        <authorList>
            <person name="Arriagada G."/>
            <person name="Metzger M.J."/>
            <person name="Muttray A.F."/>
            <person name="Sherry J."/>
            <person name="Reinisch C."/>
            <person name="Street C."/>
            <person name="Lipkin W.I."/>
            <person name="Goff S.P."/>
        </authorList>
    </citation>
    <scope>NUCLEOTIDE SEQUENCE</scope>
    <source>
        <strain evidence="6">Wfar-NM01</strain>
    </source>
</reference>
<feature type="domain" description="CCHC-type" evidence="3">
    <location>
        <begin position="232"/>
        <end position="248"/>
    </location>
</feature>
<keyword evidence="1" id="KW-0479">Metal-binding</keyword>
<dbReference type="InterPro" id="IPR001878">
    <property type="entry name" value="Znf_CCHC"/>
</dbReference>
<dbReference type="FunFam" id="3.30.420.10:FF:000063">
    <property type="entry name" value="Retrovirus-related Pol polyprotein from transposon 297-like Protein"/>
    <property type="match status" value="1"/>
</dbReference>
<evidence type="ECO:0000313" key="6">
    <source>
        <dbReference type="EMBL" id="AIE48224.1"/>
    </source>
</evidence>
<dbReference type="CDD" id="cd01647">
    <property type="entry name" value="RT_LTR"/>
    <property type="match status" value="1"/>
</dbReference>
<proteinExistence type="predicted"/>
<evidence type="ECO:0000256" key="2">
    <source>
        <dbReference type="SAM" id="MobiDB-lite"/>
    </source>
</evidence>
<evidence type="ECO:0000256" key="1">
    <source>
        <dbReference type="PROSITE-ProRule" id="PRU00047"/>
    </source>
</evidence>
<dbReference type="GO" id="GO:0008270">
    <property type="term" value="F:zinc ion binding"/>
    <property type="evidence" value="ECO:0007669"/>
    <property type="project" value="UniProtKB-KW"/>
</dbReference>
<feature type="compositionally biased region" description="Basic and acidic residues" evidence="2">
    <location>
        <begin position="1259"/>
        <end position="1269"/>
    </location>
</feature>
<dbReference type="GeneID" id="128210787"/>
<dbReference type="InterPro" id="IPR036397">
    <property type="entry name" value="RNaseH_sf"/>
</dbReference>
<dbReference type="Gene3D" id="3.30.420.10">
    <property type="entry name" value="Ribonuclease H-like superfamily/Ribonuclease H"/>
    <property type="match status" value="1"/>
</dbReference>
<dbReference type="SUPFAM" id="SSF56672">
    <property type="entry name" value="DNA/RNA polymerases"/>
    <property type="match status" value="1"/>
</dbReference>
<dbReference type="GO" id="GO:0015074">
    <property type="term" value="P:DNA integration"/>
    <property type="evidence" value="ECO:0007669"/>
    <property type="project" value="InterPro"/>
</dbReference>
<dbReference type="Pfam" id="PF00078">
    <property type="entry name" value="RVT_1"/>
    <property type="match status" value="1"/>
</dbReference>
<dbReference type="InterPro" id="IPR012337">
    <property type="entry name" value="RNaseH-like_sf"/>
</dbReference>
<dbReference type="InterPro" id="IPR001584">
    <property type="entry name" value="Integrase_cat-core"/>
</dbReference>
<dbReference type="Pfam" id="PF17919">
    <property type="entry name" value="RT_RNaseH_2"/>
    <property type="match status" value="1"/>
</dbReference>
<dbReference type="Gene3D" id="1.10.340.70">
    <property type="match status" value="1"/>
</dbReference>
<dbReference type="InterPro" id="IPR043128">
    <property type="entry name" value="Rev_trsase/Diguanyl_cyclase"/>
</dbReference>
<dbReference type="OrthoDB" id="6089225at2759"/>
<dbReference type="PROSITE" id="PS50878">
    <property type="entry name" value="RT_POL"/>
    <property type="match status" value="1"/>
</dbReference>
<dbReference type="InterPro" id="IPR041588">
    <property type="entry name" value="Integrase_H2C2"/>
</dbReference>
<organism evidence="6">
    <name type="scientific">Mya arenaria</name>
    <name type="common">Soft-shell clam</name>
    <dbReference type="NCBI Taxonomy" id="6604"/>
    <lineage>
        <taxon>Eukaryota</taxon>
        <taxon>Metazoa</taxon>
        <taxon>Spiralia</taxon>
        <taxon>Lophotrochozoa</taxon>
        <taxon>Mollusca</taxon>
        <taxon>Bivalvia</taxon>
        <taxon>Autobranchia</taxon>
        <taxon>Heteroconchia</taxon>
        <taxon>Euheterodonta</taxon>
        <taxon>Imparidentia</taxon>
        <taxon>Neoheterodontei</taxon>
        <taxon>Myida</taxon>
        <taxon>Myoidea</taxon>
        <taxon>Myidae</taxon>
        <taxon>Mya</taxon>
    </lineage>
</organism>
<feature type="region of interest" description="Disordered" evidence="2">
    <location>
        <begin position="1245"/>
        <end position="1323"/>
    </location>
</feature>
<dbReference type="InterPro" id="IPR041577">
    <property type="entry name" value="RT_RNaseH_2"/>
</dbReference>